<gene>
    <name evidence="1" type="ORF">CSKR_112666</name>
</gene>
<dbReference type="EMBL" id="NIRI02000042">
    <property type="protein sequence ID" value="KAG5450266.1"/>
    <property type="molecule type" value="Genomic_DNA"/>
</dbReference>
<proteinExistence type="predicted"/>
<dbReference type="AlphaFoldDB" id="A0A419QAU2"/>
<dbReference type="InParanoid" id="A0A419QAU2"/>
<evidence type="ECO:0000313" key="1">
    <source>
        <dbReference type="EMBL" id="KAG5450266.1"/>
    </source>
</evidence>
<comment type="caution">
    <text evidence="1">The sequence shown here is derived from an EMBL/GenBank/DDBJ whole genome shotgun (WGS) entry which is preliminary data.</text>
</comment>
<evidence type="ECO:0000313" key="2">
    <source>
        <dbReference type="Proteomes" id="UP000286415"/>
    </source>
</evidence>
<organism evidence="1 2">
    <name type="scientific">Clonorchis sinensis</name>
    <name type="common">Chinese liver fluke</name>
    <dbReference type="NCBI Taxonomy" id="79923"/>
    <lineage>
        <taxon>Eukaryota</taxon>
        <taxon>Metazoa</taxon>
        <taxon>Spiralia</taxon>
        <taxon>Lophotrochozoa</taxon>
        <taxon>Platyhelminthes</taxon>
        <taxon>Trematoda</taxon>
        <taxon>Digenea</taxon>
        <taxon>Opisthorchiida</taxon>
        <taxon>Opisthorchiata</taxon>
        <taxon>Opisthorchiidae</taxon>
        <taxon>Clonorchis</taxon>
    </lineage>
</organism>
<accession>A0A419QAU2</accession>
<sequence>MFYLNEIREIHSLANTFDFAGDLPETQICLNSFERSSSCSGVIIPMSPHQRKALDSSFALIGAYQQCILGGRGDLNPGHLTCEASVLPLLHQRTLDASKFPRLNRRTCSRLGDVIGVPDSSDDDPVSFACAPPSKDQVVLETHPATSPPDTSMVMAQWLEGDFTDWKVRGSNPTSGSRLPLSRLGQPDSNPALVLLSDGMATRHRKGVTAGQLLFLFNVFHMKFRSRYEVRGRK</sequence>
<name>A0A419QAU2_CLOSI</name>
<dbReference type="Proteomes" id="UP000286415">
    <property type="component" value="Unassembled WGS sequence"/>
</dbReference>
<keyword evidence="2" id="KW-1185">Reference proteome</keyword>
<protein>
    <submittedName>
        <fullName evidence="1">Uncharacterized protein</fullName>
    </submittedName>
</protein>
<reference evidence="1 2" key="1">
    <citation type="journal article" date="2018" name="Biotechnol. Adv.">
        <title>Improved genomic resources and new bioinformatic workflow for the carcinogenic parasite Clonorchis sinensis: Biotechnological implications.</title>
        <authorList>
            <person name="Wang D."/>
            <person name="Korhonen P.K."/>
            <person name="Gasser R.B."/>
            <person name="Young N.D."/>
        </authorList>
    </citation>
    <scope>NUCLEOTIDE SEQUENCE [LARGE SCALE GENOMIC DNA]</scope>
    <source>
        <strain evidence="1">Cs-k2</strain>
    </source>
</reference>
<reference evidence="1 2" key="2">
    <citation type="journal article" date="2021" name="Genomics">
        <title>High-quality reference genome for Clonorchis sinensis.</title>
        <authorList>
            <person name="Young N.D."/>
            <person name="Stroehlein A.J."/>
            <person name="Kinkar L."/>
            <person name="Wang T."/>
            <person name="Sohn W.M."/>
            <person name="Chang B.C.H."/>
            <person name="Kaur P."/>
            <person name="Weisz D."/>
            <person name="Dudchenko O."/>
            <person name="Aiden E.L."/>
            <person name="Korhonen P.K."/>
            <person name="Gasser R.B."/>
        </authorList>
    </citation>
    <scope>NUCLEOTIDE SEQUENCE [LARGE SCALE GENOMIC DNA]</scope>
    <source>
        <strain evidence="1">Cs-k2</strain>
    </source>
</reference>